<reference evidence="1 2" key="1">
    <citation type="submission" date="2021-02" db="EMBL/GenBank/DDBJ databases">
        <authorList>
            <person name="Vanwijnsberghe S."/>
        </authorList>
    </citation>
    <scope>NUCLEOTIDE SEQUENCE [LARGE SCALE GENOMIC DNA]</scope>
    <source>
        <strain evidence="1 2">LMG 31837</strain>
    </source>
</reference>
<gene>
    <name evidence="1" type="ORF">R69888_03655</name>
</gene>
<name>A0ABM8RQP5_9BURK</name>
<keyword evidence="2" id="KW-1185">Reference proteome</keyword>
<evidence type="ECO:0000313" key="1">
    <source>
        <dbReference type="EMBL" id="CAE6766318.1"/>
    </source>
</evidence>
<sequence length="54" mass="6046">MEQDFATNIAKPMAFLAEVFSFASHSLNILRAPFCDRSKMCGLDAQQSNLHDIN</sequence>
<evidence type="ECO:0000313" key="2">
    <source>
        <dbReference type="Proteomes" id="UP000672526"/>
    </source>
</evidence>
<organism evidence="1 2">
    <name type="scientific">Paraburkholderia haematera</name>
    <dbReference type="NCBI Taxonomy" id="2793077"/>
    <lineage>
        <taxon>Bacteria</taxon>
        <taxon>Pseudomonadati</taxon>
        <taxon>Pseudomonadota</taxon>
        <taxon>Betaproteobacteria</taxon>
        <taxon>Burkholderiales</taxon>
        <taxon>Burkholderiaceae</taxon>
        <taxon>Paraburkholderia</taxon>
    </lineage>
</organism>
<accession>A0ABM8RQP5</accession>
<proteinExistence type="predicted"/>
<comment type="caution">
    <text evidence="1">The sequence shown here is derived from an EMBL/GenBank/DDBJ whole genome shotgun (WGS) entry which is preliminary data.</text>
</comment>
<protein>
    <submittedName>
        <fullName evidence="1">Uncharacterized protein</fullName>
    </submittedName>
</protein>
<dbReference type="EMBL" id="CAJNBK010000009">
    <property type="protein sequence ID" value="CAE6766318.1"/>
    <property type="molecule type" value="Genomic_DNA"/>
</dbReference>
<dbReference type="Proteomes" id="UP000672526">
    <property type="component" value="Unassembled WGS sequence"/>
</dbReference>